<evidence type="ECO:0000256" key="4">
    <source>
        <dbReference type="ARBA" id="ARBA00022989"/>
    </source>
</evidence>
<keyword evidence="3 6" id="KW-0812">Transmembrane</keyword>
<feature type="transmembrane region" description="Helical" evidence="6">
    <location>
        <begin position="256"/>
        <end position="281"/>
    </location>
</feature>
<evidence type="ECO:0000256" key="5">
    <source>
        <dbReference type="ARBA" id="ARBA00023136"/>
    </source>
</evidence>
<comment type="subcellular location">
    <subcellularLocation>
        <location evidence="1">Membrane</location>
        <topology evidence="1">Multi-pass membrane protein</topology>
    </subcellularLocation>
</comment>
<keyword evidence="4 6" id="KW-1133">Transmembrane helix</keyword>
<reference evidence="7 8" key="1">
    <citation type="submission" date="2019-10" db="EMBL/GenBank/DDBJ databases">
        <title>Assembly and Annotation for the nematode Trichostrongylus colubriformis.</title>
        <authorList>
            <person name="Martin J."/>
        </authorList>
    </citation>
    <scope>NUCLEOTIDE SEQUENCE [LARGE SCALE GENOMIC DNA]</scope>
    <source>
        <strain evidence="7">G859</strain>
        <tissue evidence="7">Whole worm</tissue>
    </source>
</reference>
<dbReference type="InterPro" id="IPR012926">
    <property type="entry name" value="TMEM120A/B"/>
</dbReference>
<dbReference type="Proteomes" id="UP001331761">
    <property type="component" value="Unassembled WGS sequence"/>
</dbReference>
<evidence type="ECO:0000313" key="8">
    <source>
        <dbReference type="Proteomes" id="UP001331761"/>
    </source>
</evidence>
<dbReference type="GO" id="GO:0016020">
    <property type="term" value="C:membrane"/>
    <property type="evidence" value="ECO:0007669"/>
    <property type="project" value="UniProtKB-SubCell"/>
</dbReference>
<dbReference type="PANTHER" id="PTHR21433">
    <property type="entry name" value="TRANSMEMBRANE PROTEIN INDUCED BY TUMOR NECROSIS FACTOR ALPHA"/>
    <property type="match status" value="1"/>
</dbReference>
<name>A0AAN8G523_TRICO</name>
<dbReference type="AlphaFoldDB" id="A0AAN8G523"/>
<dbReference type="Pfam" id="PF07851">
    <property type="entry name" value="TMEM120A-B"/>
    <property type="match status" value="1"/>
</dbReference>
<feature type="transmembrane region" description="Helical" evidence="6">
    <location>
        <begin position="89"/>
        <end position="107"/>
    </location>
</feature>
<comment type="caution">
    <text evidence="7">The sequence shown here is derived from an EMBL/GenBank/DDBJ whole genome shotgun (WGS) entry which is preliminary data.</text>
</comment>
<evidence type="ECO:0000256" key="1">
    <source>
        <dbReference type="ARBA" id="ARBA00004141"/>
    </source>
</evidence>
<accession>A0AAN8G523</accession>
<dbReference type="PANTHER" id="PTHR21433:SF0">
    <property type="entry name" value="TRANSMEMBRANE PROTEIN 120 HOMOLOG"/>
    <property type="match status" value="1"/>
</dbReference>
<protein>
    <submittedName>
        <fullName evidence="7">Transmembrane protein</fullName>
    </submittedName>
</protein>
<feature type="transmembrane region" description="Helical" evidence="6">
    <location>
        <begin position="144"/>
        <end position="162"/>
    </location>
</feature>
<evidence type="ECO:0000313" key="7">
    <source>
        <dbReference type="EMBL" id="KAK5983755.1"/>
    </source>
</evidence>
<evidence type="ECO:0000256" key="6">
    <source>
        <dbReference type="SAM" id="Phobius"/>
    </source>
</evidence>
<gene>
    <name evidence="7" type="ORF">GCK32_008740</name>
</gene>
<feature type="transmembrane region" description="Helical" evidence="6">
    <location>
        <begin position="213"/>
        <end position="236"/>
    </location>
</feature>
<keyword evidence="8" id="KW-1185">Reference proteome</keyword>
<feature type="transmembrane region" description="Helical" evidence="6">
    <location>
        <begin position="119"/>
        <end position="137"/>
    </location>
</feature>
<sequence length="306" mass="35807">MRERNITMSLDVEDRTEDIKNNNRKLKPTVHFTDPAKRCHYCGREEKKPETEKKKTNNGFYLGIILGNNINLTMSSTERFYFKKDYENFKLRFTIFNLFPLAIAYFFPSRPMDSICHFLMVWYYCTLTIRESILIINGSKLGPWWIAHHYLACVIGGVALTWPDDAAYKAFHSQFLLFAGYICLVQQLQYQYQNGCLRRLHSLGHGDSMDVTLEGFATWMFQGLTFLLPFLAVIYLMELNNAYTLFKLWRTQECTWQVPALSILFLIVGVGNIAMVSQIVFKRMKEKGNVNVRKILQRYPSMAHIH</sequence>
<organism evidence="7 8">
    <name type="scientific">Trichostrongylus colubriformis</name>
    <name type="common">Black scour worm</name>
    <dbReference type="NCBI Taxonomy" id="6319"/>
    <lineage>
        <taxon>Eukaryota</taxon>
        <taxon>Metazoa</taxon>
        <taxon>Ecdysozoa</taxon>
        <taxon>Nematoda</taxon>
        <taxon>Chromadorea</taxon>
        <taxon>Rhabditida</taxon>
        <taxon>Rhabditina</taxon>
        <taxon>Rhabditomorpha</taxon>
        <taxon>Strongyloidea</taxon>
        <taxon>Trichostrongylidae</taxon>
        <taxon>Trichostrongylus</taxon>
    </lineage>
</organism>
<comment type="similarity">
    <text evidence="2">Belongs to the TMEM120 family.</text>
</comment>
<dbReference type="EMBL" id="WIXE01003647">
    <property type="protein sequence ID" value="KAK5983755.1"/>
    <property type="molecule type" value="Genomic_DNA"/>
</dbReference>
<evidence type="ECO:0000256" key="3">
    <source>
        <dbReference type="ARBA" id="ARBA00022692"/>
    </source>
</evidence>
<evidence type="ECO:0000256" key="2">
    <source>
        <dbReference type="ARBA" id="ARBA00009700"/>
    </source>
</evidence>
<keyword evidence="5 6" id="KW-0472">Membrane</keyword>
<proteinExistence type="inferred from homology"/>